<proteinExistence type="predicted"/>
<dbReference type="AlphaFoldDB" id="A0A319E9M7"/>
<keyword evidence="2" id="KW-1185">Reference proteome</keyword>
<sequence>MSAYCPDTALYLRHSTVVFKEGNGIVEGDTCRETVSYAKVTADGYAFAGVVRSGCLQMHRPVGYKVLWHAINAVAQGQPKSNLITARATRPSYERVLIGVAAYAGLGIVPHRAFKGCSLDWTTVS</sequence>
<reference evidence="1 2" key="1">
    <citation type="submission" date="2018-02" db="EMBL/GenBank/DDBJ databases">
        <title>The genomes of Aspergillus section Nigri reveals drivers in fungal speciation.</title>
        <authorList>
            <consortium name="DOE Joint Genome Institute"/>
            <person name="Vesth T.C."/>
            <person name="Nybo J."/>
            <person name="Theobald S."/>
            <person name="Brandl J."/>
            <person name="Frisvad J.C."/>
            <person name="Nielsen K.F."/>
            <person name="Lyhne E.K."/>
            <person name="Kogle M.E."/>
            <person name="Kuo A."/>
            <person name="Riley R."/>
            <person name="Clum A."/>
            <person name="Nolan M."/>
            <person name="Lipzen A."/>
            <person name="Salamov A."/>
            <person name="Henrissat B."/>
            <person name="Wiebenga A."/>
            <person name="De vries R.P."/>
            <person name="Grigoriev I.V."/>
            <person name="Mortensen U.H."/>
            <person name="Andersen M.R."/>
            <person name="Baker S.E."/>
        </authorList>
    </citation>
    <scope>NUCLEOTIDE SEQUENCE [LARGE SCALE GENOMIC DNA]</scope>
    <source>
        <strain evidence="1 2">CBS 121057</strain>
    </source>
</reference>
<evidence type="ECO:0000313" key="2">
    <source>
        <dbReference type="Proteomes" id="UP000248423"/>
    </source>
</evidence>
<name>A0A319E9M7_ASPSB</name>
<gene>
    <name evidence="1" type="ORF">BO78DRAFT_107747</name>
</gene>
<dbReference type="VEuPathDB" id="FungiDB:BO78DRAFT_107747"/>
<dbReference type="OrthoDB" id="10540960at2759"/>
<protein>
    <submittedName>
        <fullName evidence="1">Uncharacterized protein</fullName>
    </submittedName>
</protein>
<dbReference type="Proteomes" id="UP000248423">
    <property type="component" value="Unassembled WGS sequence"/>
</dbReference>
<accession>A0A319E9M7</accession>
<dbReference type="EMBL" id="KZ826346">
    <property type="protein sequence ID" value="PYI06867.1"/>
    <property type="molecule type" value="Genomic_DNA"/>
</dbReference>
<organism evidence="1 2">
    <name type="scientific">Aspergillus sclerotiicarbonarius (strain CBS 121057 / IBT 28362)</name>
    <dbReference type="NCBI Taxonomy" id="1448318"/>
    <lineage>
        <taxon>Eukaryota</taxon>
        <taxon>Fungi</taxon>
        <taxon>Dikarya</taxon>
        <taxon>Ascomycota</taxon>
        <taxon>Pezizomycotina</taxon>
        <taxon>Eurotiomycetes</taxon>
        <taxon>Eurotiomycetidae</taxon>
        <taxon>Eurotiales</taxon>
        <taxon>Aspergillaceae</taxon>
        <taxon>Aspergillus</taxon>
        <taxon>Aspergillus subgen. Circumdati</taxon>
    </lineage>
</organism>
<evidence type="ECO:0000313" key="1">
    <source>
        <dbReference type="EMBL" id="PYI06867.1"/>
    </source>
</evidence>